<proteinExistence type="predicted"/>
<feature type="region of interest" description="Disordered" evidence="1">
    <location>
        <begin position="1"/>
        <end position="21"/>
    </location>
</feature>
<dbReference type="Gramene" id="A07p33080.2_BraZ1">
    <property type="protein sequence ID" value="A07p33080.2_BraZ1.CDS.1"/>
    <property type="gene ID" value="A07g33080.2_BraZ1"/>
</dbReference>
<organism evidence="2 3">
    <name type="scientific">Brassica campestris</name>
    <name type="common">Field mustard</name>
    <dbReference type="NCBI Taxonomy" id="3711"/>
    <lineage>
        <taxon>Eukaryota</taxon>
        <taxon>Viridiplantae</taxon>
        <taxon>Streptophyta</taxon>
        <taxon>Embryophyta</taxon>
        <taxon>Tracheophyta</taxon>
        <taxon>Spermatophyta</taxon>
        <taxon>Magnoliopsida</taxon>
        <taxon>eudicotyledons</taxon>
        <taxon>Gunneridae</taxon>
        <taxon>Pentapetalae</taxon>
        <taxon>rosids</taxon>
        <taxon>malvids</taxon>
        <taxon>Brassicales</taxon>
        <taxon>Brassicaceae</taxon>
        <taxon>Brassiceae</taxon>
        <taxon>Brassica</taxon>
    </lineage>
</organism>
<evidence type="ECO:0000313" key="2">
    <source>
        <dbReference type="EMBL" id="CAG7903664.1"/>
    </source>
</evidence>
<evidence type="ECO:0000313" key="3">
    <source>
        <dbReference type="Proteomes" id="UP000694005"/>
    </source>
</evidence>
<name>A0A8D9HUA6_BRACM</name>
<reference evidence="2 3" key="1">
    <citation type="submission" date="2021-07" db="EMBL/GenBank/DDBJ databases">
        <authorList>
            <consortium name="Genoscope - CEA"/>
            <person name="William W."/>
        </authorList>
    </citation>
    <scope>NUCLEOTIDE SEQUENCE [LARGE SCALE GENOMIC DNA]</scope>
</reference>
<gene>
    <name evidence="2" type="ORF">BRAPAZ1V2_A07P33080.2</name>
</gene>
<evidence type="ECO:0000256" key="1">
    <source>
        <dbReference type="SAM" id="MobiDB-lite"/>
    </source>
</evidence>
<accession>A0A8D9HUA6</accession>
<sequence length="81" mass="9692">MPKQRKYQPSLQEPKAKTEDAERRLALSMGRESVELPPVGFVSTIHKRFHRERFKIENGEERRRFWFSRSRGTENECDLLS</sequence>
<dbReference type="EMBL" id="LS974623">
    <property type="protein sequence ID" value="CAG7903664.1"/>
    <property type="molecule type" value="Genomic_DNA"/>
</dbReference>
<dbReference type="AlphaFoldDB" id="A0A8D9HUA6"/>
<protein>
    <submittedName>
        <fullName evidence="2">Uncharacterized protein</fullName>
    </submittedName>
</protein>
<dbReference type="Proteomes" id="UP000694005">
    <property type="component" value="Chromosome A07"/>
</dbReference>